<keyword evidence="9" id="KW-0489">Methyltransferase</keyword>
<evidence type="ECO:0000259" key="8">
    <source>
        <dbReference type="PROSITE" id="PS50011"/>
    </source>
</evidence>
<dbReference type="PROSITE" id="PS00108">
    <property type="entry name" value="PROTEIN_KINASE_ST"/>
    <property type="match status" value="1"/>
</dbReference>
<keyword evidence="4" id="KW-0418">Kinase</keyword>
<dbReference type="InterPro" id="IPR011009">
    <property type="entry name" value="Kinase-like_dom_sf"/>
</dbReference>
<organism evidence="9 10">
    <name type="scientific">Malassezia furfur</name>
    <name type="common">Pityriasis versicolor infection agent</name>
    <name type="synonym">Pityrosporum furfur</name>
    <dbReference type="NCBI Taxonomy" id="55194"/>
    <lineage>
        <taxon>Eukaryota</taxon>
        <taxon>Fungi</taxon>
        <taxon>Dikarya</taxon>
        <taxon>Basidiomycota</taxon>
        <taxon>Ustilaginomycotina</taxon>
        <taxon>Malasseziomycetes</taxon>
        <taxon>Malasseziales</taxon>
        <taxon>Malasseziaceae</taxon>
        <taxon>Malassezia</taxon>
    </lineage>
</organism>
<name>A0ABY8EUD6_MALFU</name>
<feature type="compositionally biased region" description="Basic and acidic residues" evidence="7">
    <location>
        <begin position="185"/>
        <end position="198"/>
    </location>
</feature>
<dbReference type="InterPro" id="IPR030616">
    <property type="entry name" value="Aur-like"/>
</dbReference>
<dbReference type="Proteomes" id="UP000818624">
    <property type="component" value="Chromosome 4"/>
</dbReference>
<protein>
    <submittedName>
        <fullName evidence="9">tRNA (Cytidine(32)/guanosine(34)-2'-O)-methyltransferase</fullName>
        <ecNumber evidence="9">2.1.1.205</ecNumber>
    </submittedName>
</protein>
<keyword evidence="5 6" id="KW-0067">ATP-binding</keyword>
<dbReference type="GO" id="GO:0008168">
    <property type="term" value="F:methyltransferase activity"/>
    <property type="evidence" value="ECO:0007669"/>
    <property type="project" value="UniProtKB-KW"/>
</dbReference>
<feature type="compositionally biased region" description="Pro residues" evidence="7">
    <location>
        <begin position="330"/>
        <end position="347"/>
    </location>
</feature>
<evidence type="ECO:0000256" key="4">
    <source>
        <dbReference type="ARBA" id="ARBA00022777"/>
    </source>
</evidence>
<feature type="region of interest" description="Disordered" evidence="7">
    <location>
        <begin position="302"/>
        <end position="365"/>
    </location>
</feature>
<keyword evidence="10" id="KW-1185">Reference proteome</keyword>
<accession>A0ABY8EUD6</accession>
<evidence type="ECO:0000256" key="5">
    <source>
        <dbReference type="ARBA" id="ARBA00022840"/>
    </source>
</evidence>
<feature type="domain" description="Protein kinase" evidence="8">
    <location>
        <begin position="392"/>
        <end position="715"/>
    </location>
</feature>
<gene>
    <name evidence="9" type="ORF">GLX27_003859</name>
</gene>
<feature type="compositionally biased region" description="Low complexity" evidence="7">
    <location>
        <begin position="231"/>
        <end position="242"/>
    </location>
</feature>
<keyword evidence="2 9" id="KW-0808">Transferase</keyword>
<dbReference type="SMART" id="SM00220">
    <property type="entry name" value="S_TKc"/>
    <property type="match status" value="1"/>
</dbReference>
<keyword evidence="1" id="KW-0723">Serine/threonine-protein kinase</keyword>
<reference evidence="9 10" key="1">
    <citation type="journal article" date="2020" name="Elife">
        <title>Loss of centromere function drives karyotype evolution in closely related Malassezia species.</title>
        <authorList>
            <person name="Sankaranarayanan S.R."/>
            <person name="Ianiri G."/>
            <person name="Coelho M.A."/>
            <person name="Reza M.H."/>
            <person name="Thimmappa B.C."/>
            <person name="Ganguly P."/>
            <person name="Vadnala R.N."/>
            <person name="Sun S."/>
            <person name="Siddharthan R."/>
            <person name="Tellgren-Roth C."/>
            <person name="Dawson T.L."/>
            <person name="Heitman J."/>
            <person name="Sanyal K."/>
        </authorList>
    </citation>
    <scope>NUCLEOTIDE SEQUENCE [LARGE SCALE GENOMIC DNA]</scope>
    <source>
        <strain evidence="9">CBS14141</strain>
    </source>
</reference>
<dbReference type="PROSITE" id="PS50011">
    <property type="entry name" value="PROTEIN_KINASE_DOM"/>
    <property type="match status" value="1"/>
</dbReference>
<dbReference type="InterPro" id="IPR000719">
    <property type="entry name" value="Prot_kinase_dom"/>
</dbReference>
<evidence type="ECO:0000256" key="2">
    <source>
        <dbReference type="ARBA" id="ARBA00022679"/>
    </source>
</evidence>
<evidence type="ECO:0000256" key="3">
    <source>
        <dbReference type="ARBA" id="ARBA00022741"/>
    </source>
</evidence>
<feature type="region of interest" description="Disordered" evidence="7">
    <location>
        <begin position="166"/>
        <end position="270"/>
    </location>
</feature>
<keyword evidence="3 6" id="KW-0547">Nucleotide-binding</keyword>
<dbReference type="InterPro" id="IPR008271">
    <property type="entry name" value="Ser/Thr_kinase_AS"/>
</dbReference>
<dbReference type="InterPro" id="IPR017441">
    <property type="entry name" value="Protein_kinase_ATP_BS"/>
</dbReference>
<feature type="binding site" evidence="6">
    <location>
        <position position="422"/>
    </location>
    <ligand>
        <name>ATP</name>
        <dbReference type="ChEBI" id="CHEBI:30616"/>
    </ligand>
</feature>
<sequence length="785" mass="83865">MDKVGGARDRRDAAADGGARTPLDEHARRLVQPNACILRPSAETAPRAGTGLGLGLTTAPGAAPAPTSSTSPGVPTVDVSPVAHPADAMNTPNVSPPHAPVDWDLMASLGLYAERPATPDHASPLLPMGDMLTALPSAASASESSYFPVARSSSLRSTNSIRSQRNWSEFDGHPVSPLPSPMIRSMRDPHDSPRELHSPEMPASPSDGLSKTQAFFSPGAHPPPPKPPQNRSAAIARSASSRTPNTGTDAQPRRQRALSSPHHTRTETLPVPSGANAALAAAAAPSAAPAASALTERLSPALPIERKASRPTARHFYGPSMTVTNDSIVPSPPHAPAPVPAPAPAPAPAAEAPKSGGAPGEHDAAPESEHLLDAVDHPTEQEDEQAGRVGPYRVLSRLGTGAFSKVLLAEPLGASQGRVALKMIACEPWKIDRRMRVSWVREAEVLRHISHPNIVRFVNAFRTPQHYTLVLDAVDGGELFDLLAHHHAAIAEREWLVRRIFGELAGAVGWMHANNLVHRDIKLENIMMTRTLFAPGRAPLNPAALGPIPLVKITDFGLARFVHADQLLETRCGSEEYAAPELIIGKKYDGHKTDAWALGVVLYALLTGGLPFLQSSTPSAAAQAHEQPTRERHHGAASAAEREARSRKTHLLRIAKGELVWPQHANNLAESVASPHYEPALRLVTPQARHITQRFLRRDAARRAACWELWQDPWFLYGSFAAPQPALAPTPNDDATMLCVAHEASAANERVALPYDPQDTRGQAWIASCAATHGEAAPLFRDLPP</sequence>
<feature type="compositionally biased region" description="Low complexity" evidence="7">
    <location>
        <begin position="44"/>
        <end position="82"/>
    </location>
</feature>
<feature type="region of interest" description="Disordered" evidence="7">
    <location>
        <begin position="1"/>
        <end position="95"/>
    </location>
</feature>
<evidence type="ECO:0000313" key="9">
    <source>
        <dbReference type="EMBL" id="WFD49181.1"/>
    </source>
</evidence>
<dbReference type="EMBL" id="CP046237">
    <property type="protein sequence ID" value="WFD49181.1"/>
    <property type="molecule type" value="Genomic_DNA"/>
</dbReference>
<evidence type="ECO:0000313" key="10">
    <source>
        <dbReference type="Proteomes" id="UP000818624"/>
    </source>
</evidence>
<dbReference type="PROSITE" id="PS00107">
    <property type="entry name" value="PROTEIN_KINASE_ATP"/>
    <property type="match status" value="1"/>
</dbReference>
<dbReference type="GO" id="GO:0032259">
    <property type="term" value="P:methylation"/>
    <property type="evidence" value="ECO:0007669"/>
    <property type="project" value="UniProtKB-KW"/>
</dbReference>
<feature type="compositionally biased region" description="Basic and acidic residues" evidence="7">
    <location>
        <begin position="1"/>
        <end position="14"/>
    </location>
</feature>
<dbReference type="EC" id="2.1.1.205" evidence="9"/>
<dbReference type="PANTHER" id="PTHR24350">
    <property type="entry name" value="SERINE/THREONINE-PROTEIN KINASE IAL-RELATED"/>
    <property type="match status" value="1"/>
</dbReference>
<evidence type="ECO:0000256" key="1">
    <source>
        <dbReference type="ARBA" id="ARBA00022527"/>
    </source>
</evidence>
<dbReference type="SUPFAM" id="SSF56112">
    <property type="entry name" value="Protein kinase-like (PK-like)"/>
    <property type="match status" value="1"/>
</dbReference>
<feature type="region of interest" description="Disordered" evidence="7">
    <location>
        <begin position="617"/>
        <end position="644"/>
    </location>
</feature>
<evidence type="ECO:0000256" key="7">
    <source>
        <dbReference type="SAM" id="MobiDB-lite"/>
    </source>
</evidence>
<evidence type="ECO:0000256" key="6">
    <source>
        <dbReference type="PROSITE-ProRule" id="PRU10141"/>
    </source>
</evidence>
<dbReference type="Gene3D" id="1.10.510.10">
    <property type="entry name" value="Transferase(Phosphotransferase) domain 1"/>
    <property type="match status" value="1"/>
</dbReference>
<dbReference type="Pfam" id="PF00069">
    <property type="entry name" value="Pkinase"/>
    <property type="match status" value="1"/>
</dbReference>
<proteinExistence type="predicted"/>